<dbReference type="SUPFAM" id="SSF53448">
    <property type="entry name" value="Nucleotide-diphospho-sugar transferases"/>
    <property type="match status" value="1"/>
</dbReference>
<reference evidence="3" key="1">
    <citation type="submission" date="2022-02" db="EMBL/GenBank/DDBJ databases">
        <title>Halalkalibacter sp. nov. isolated from Lonar Lake, India.</title>
        <authorList>
            <person name="Joshi A."/>
            <person name="Thite S."/>
            <person name="Lodha T."/>
        </authorList>
    </citation>
    <scope>NUCLEOTIDE SEQUENCE</scope>
    <source>
        <strain evidence="3">MEB205</strain>
    </source>
</reference>
<dbReference type="AlphaFoldDB" id="A0A9X2I872"/>
<feature type="domain" description="MobA-like NTP transferase" evidence="2">
    <location>
        <begin position="23"/>
        <end position="162"/>
    </location>
</feature>
<name>A0A9X2I872_9BACI</name>
<evidence type="ECO:0000256" key="1">
    <source>
        <dbReference type="ARBA" id="ARBA00022679"/>
    </source>
</evidence>
<dbReference type="InterPro" id="IPR025877">
    <property type="entry name" value="MobA-like_NTP_Trfase"/>
</dbReference>
<dbReference type="GO" id="GO:0016779">
    <property type="term" value="F:nucleotidyltransferase activity"/>
    <property type="evidence" value="ECO:0007669"/>
    <property type="project" value="TreeGrafter"/>
</dbReference>
<sequence>MELTGVILDSESYKIDNDQLISLLKLGEETLIERQVKEMKKVCNEVILVTNNPYVYLPMFGNSIRIITDYFKGAGTLSGMHAALSLSKNQSLWLVTSDMPLLRSDVVTSMVELKNNSGVQLIAPEWNGNLQLYHGVYDRSCLDVTKELVENNQVGLMKILEKVSFKVMNLDGLSDQPINDQMSYSFRIRNCEDYQKVLQLRKDHAY</sequence>
<dbReference type="Proteomes" id="UP001139150">
    <property type="component" value="Unassembled WGS sequence"/>
</dbReference>
<comment type="caution">
    <text evidence="3">The sequence shown here is derived from an EMBL/GenBank/DDBJ whole genome shotgun (WGS) entry which is preliminary data.</text>
</comment>
<gene>
    <name evidence="3" type="ORF">MF646_16390</name>
</gene>
<evidence type="ECO:0000313" key="3">
    <source>
        <dbReference type="EMBL" id="MCL7748704.1"/>
    </source>
</evidence>
<dbReference type="Pfam" id="PF12804">
    <property type="entry name" value="NTP_transf_3"/>
    <property type="match status" value="1"/>
</dbReference>
<protein>
    <submittedName>
        <fullName evidence="3">NTP transferase domain-containing protein</fullName>
    </submittedName>
</protein>
<dbReference type="RefSeq" id="WP_250097591.1">
    <property type="nucleotide sequence ID" value="NZ_JAKRYL010000018.1"/>
</dbReference>
<accession>A0A9X2I872</accession>
<keyword evidence="4" id="KW-1185">Reference proteome</keyword>
<evidence type="ECO:0000313" key="4">
    <source>
        <dbReference type="Proteomes" id="UP001139150"/>
    </source>
</evidence>
<organism evidence="3 4">
    <name type="scientific">Halalkalibacter alkaliphilus</name>
    <dbReference type="NCBI Taxonomy" id="2917993"/>
    <lineage>
        <taxon>Bacteria</taxon>
        <taxon>Bacillati</taxon>
        <taxon>Bacillota</taxon>
        <taxon>Bacilli</taxon>
        <taxon>Bacillales</taxon>
        <taxon>Bacillaceae</taxon>
        <taxon>Halalkalibacter</taxon>
    </lineage>
</organism>
<dbReference type="Gene3D" id="3.90.550.10">
    <property type="entry name" value="Spore Coat Polysaccharide Biosynthesis Protein SpsA, Chain A"/>
    <property type="match status" value="1"/>
</dbReference>
<dbReference type="PANTHER" id="PTHR19136">
    <property type="entry name" value="MOLYBDENUM COFACTOR GUANYLYLTRANSFERASE"/>
    <property type="match status" value="1"/>
</dbReference>
<dbReference type="EMBL" id="JAKRYL010000018">
    <property type="protein sequence ID" value="MCL7748704.1"/>
    <property type="molecule type" value="Genomic_DNA"/>
</dbReference>
<dbReference type="InterPro" id="IPR029044">
    <property type="entry name" value="Nucleotide-diphossugar_trans"/>
</dbReference>
<dbReference type="PANTHER" id="PTHR19136:SF81">
    <property type="entry name" value="MOLYBDENUM COFACTOR GUANYLYLTRANSFERASE"/>
    <property type="match status" value="1"/>
</dbReference>
<keyword evidence="1 3" id="KW-0808">Transferase</keyword>
<proteinExistence type="predicted"/>
<evidence type="ECO:0000259" key="2">
    <source>
        <dbReference type="Pfam" id="PF12804"/>
    </source>
</evidence>